<keyword evidence="2" id="KW-1185">Reference proteome</keyword>
<comment type="caution">
    <text evidence="1">The sequence shown here is derived from an EMBL/GenBank/DDBJ whole genome shotgun (WGS) entry which is preliminary data.</text>
</comment>
<dbReference type="EMBL" id="NQVE01000086">
    <property type="protein sequence ID" value="RAL49235.1"/>
    <property type="molecule type" value="Genomic_DNA"/>
</dbReference>
<dbReference type="AlphaFoldDB" id="A0A328DU36"/>
<name>A0A328DU36_9ASTE</name>
<evidence type="ECO:0000313" key="2">
    <source>
        <dbReference type="Proteomes" id="UP000249390"/>
    </source>
</evidence>
<accession>A0A328DU36</accession>
<gene>
    <name evidence="1" type="ORF">DM860_018033</name>
</gene>
<organism evidence="1 2">
    <name type="scientific">Cuscuta australis</name>
    <dbReference type="NCBI Taxonomy" id="267555"/>
    <lineage>
        <taxon>Eukaryota</taxon>
        <taxon>Viridiplantae</taxon>
        <taxon>Streptophyta</taxon>
        <taxon>Embryophyta</taxon>
        <taxon>Tracheophyta</taxon>
        <taxon>Spermatophyta</taxon>
        <taxon>Magnoliopsida</taxon>
        <taxon>eudicotyledons</taxon>
        <taxon>Gunneridae</taxon>
        <taxon>Pentapetalae</taxon>
        <taxon>asterids</taxon>
        <taxon>lamiids</taxon>
        <taxon>Solanales</taxon>
        <taxon>Convolvulaceae</taxon>
        <taxon>Cuscuteae</taxon>
        <taxon>Cuscuta</taxon>
        <taxon>Cuscuta subgen. Grammica</taxon>
        <taxon>Cuscuta sect. Cleistogrammica</taxon>
    </lineage>
</organism>
<dbReference type="Proteomes" id="UP000249390">
    <property type="component" value="Unassembled WGS sequence"/>
</dbReference>
<reference evidence="1 2" key="1">
    <citation type="submission" date="2018-06" db="EMBL/GenBank/DDBJ databases">
        <title>The Genome of Cuscuta australis (Dodder) Provides Insight into the Evolution of Plant Parasitism.</title>
        <authorList>
            <person name="Liu H."/>
        </authorList>
    </citation>
    <scope>NUCLEOTIDE SEQUENCE [LARGE SCALE GENOMIC DNA]</scope>
    <source>
        <strain evidence="2">cv. Yunnan</strain>
        <tissue evidence="1">Vines</tissue>
    </source>
</reference>
<protein>
    <submittedName>
        <fullName evidence="1">Uncharacterized protein</fullName>
    </submittedName>
</protein>
<sequence>MVLAWKMLGACPQRANPISLCAASPSSSLHFCLAAKALYSTNPSSAARISLGSAAYQILHLFYDKDVI</sequence>
<evidence type="ECO:0000313" key="1">
    <source>
        <dbReference type="EMBL" id="RAL49235.1"/>
    </source>
</evidence>
<proteinExistence type="predicted"/>